<dbReference type="AlphaFoldDB" id="A0A845R0I5"/>
<comment type="caution">
    <text evidence="1">The sequence shown here is derived from an EMBL/GenBank/DDBJ whole genome shotgun (WGS) entry which is preliminary data.</text>
</comment>
<dbReference type="GO" id="GO:0000150">
    <property type="term" value="F:DNA strand exchange activity"/>
    <property type="evidence" value="ECO:0007669"/>
    <property type="project" value="InterPro"/>
</dbReference>
<dbReference type="EMBL" id="QXXA01000005">
    <property type="protein sequence ID" value="NBI06093.1"/>
    <property type="molecule type" value="Genomic_DNA"/>
</dbReference>
<accession>A0A845R0I5</accession>
<dbReference type="OrthoDB" id="9804620at2"/>
<dbReference type="Proteomes" id="UP000467132">
    <property type="component" value="Unassembled WGS sequence"/>
</dbReference>
<evidence type="ECO:0000313" key="2">
    <source>
        <dbReference type="Proteomes" id="UP000467132"/>
    </source>
</evidence>
<dbReference type="Gene3D" id="3.40.50.1390">
    <property type="entry name" value="Resolvase, N-terminal catalytic domain"/>
    <property type="match status" value="1"/>
</dbReference>
<sequence>MMRENDIKKVAIYLRKSRGDKNKEKDILSKHRLKLVEYAEEKKWEYVIYQEEITSVKVCININF</sequence>
<keyword evidence="2" id="KW-1185">Reference proteome</keyword>
<organism evidence="1 2">
    <name type="scientific">Senegalia massiliensis</name>
    <dbReference type="NCBI Taxonomy" id="1720316"/>
    <lineage>
        <taxon>Bacteria</taxon>
        <taxon>Bacillati</taxon>
        <taxon>Bacillota</taxon>
        <taxon>Clostridia</taxon>
        <taxon>Eubacteriales</taxon>
        <taxon>Clostridiaceae</taxon>
        <taxon>Senegalia</taxon>
    </lineage>
</organism>
<gene>
    <name evidence="1" type="ORF">D3Z33_04360</name>
</gene>
<proteinExistence type="predicted"/>
<evidence type="ECO:0000313" key="1">
    <source>
        <dbReference type="EMBL" id="NBI06093.1"/>
    </source>
</evidence>
<reference evidence="1 2" key="1">
    <citation type="submission" date="2018-08" db="EMBL/GenBank/DDBJ databases">
        <title>Murine metabolic-syndrome-specific gut microbial biobank.</title>
        <authorList>
            <person name="Liu C."/>
        </authorList>
    </citation>
    <scope>NUCLEOTIDE SEQUENCE [LARGE SCALE GENOMIC DNA]</scope>
    <source>
        <strain evidence="1 2">583</strain>
    </source>
</reference>
<dbReference type="GO" id="GO:0003677">
    <property type="term" value="F:DNA binding"/>
    <property type="evidence" value="ECO:0007669"/>
    <property type="project" value="InterPro"/>
</dbReference>
<dbReference type="InterPro" id="IPR036162">
    <property type="entry name" value="Resolvase-like_N_sf"/>
</dbReference>
<evidence type="ECO:0008006" key="3">
    <source>
        <dbReference type="Google" id="ProtNLM"/>
    </source>
</evidence>
<name>A0A845R0I5_9CLOT</name>
<protein>
    <recommendedName>
        <fullName evidence="3">Resolvase/invertase-type recombinase catalytic domain-containing protein</fullName>
    </recommendedName>
</protein>